<feature type="compositionally biased region" description="Basic residues" evidence="1">
    <location>
        <begin position="483"/>
        <end position="492"/>
    </location>
</feature>
<evidence type="ECO:0000256" key="1">
    <source>
        <dbReference type="SAM" id="MobiDB-lite"/>
    </source>
</evidence>
<feature type="region of interest" description="Disordered" evidence="1">
    <location>
        <begin position="356"/>
        <end position="375"/>
    </location>
</feature>
<feature type="compositionally biased region" description="Polar residues" evidence="1">
    <location>
        <begin position="356"/>
        <end position="370"/>
    </location>
</feature>
<reference evidence="2 3" key="1">
    <citation type="submission" date="2019-02" db="EMBL/GenBank/DDBJ databases">
        <title>Genome sequencing of the rare red list fungi Dentipellis fragilis.</title>
        <authorList>
            <person name="Buettner E."/>
            <person name="Kellner H."/>
        </authorList>
    </citation>
    <scope>NUCLEOTIDE SEQUENCE [LARGE SCALE GENOMIC DNA]</scope>
    <source>
        <strain evidence="2 3">DSM 105465</strain>
    </source>
</reference>
<evidence type="ECO:0000313" key="3">
    <source>
        <dbReference type="Proteomes" id="UP000298327"/>
    </source>
</evidence>
<proteinExistence type="predicted"/>
<accession>A0A4Y9Y8H4</accession>
<dbReference type="Proteomes" id="UP000298327">
    <property type="component" value="Unassembled WGS sequence"/>
</dbReference>
<sequence length="771" mass="85243">MTKLSSVRPNLDPFYCLSRRLRCAPRCAVRSERKSLLETPPVRALATCTASILRRFLTDMVVHEIGRTVVAHPKHAILSNQLGASSPSFDKIYHVHHVSRALPPIRDAATLLLEPIPSSEPAAANRFGPRPSFSRAIHVAAGTCSAVCRIATSMGPGFHSDVAAGGPVARPMRLPAVALLLPTPPAVLSCPSQRGDSRTLISSVHRCDRSWPSSVRATNGSTTKLRSHSSFSRPYGQGATYDGAVVPRRDADLSRIPQPLPPAPTLTAYRHACLLNDPSSIMHHPRPCAFSNTTVTRKHFYLANVQTQTHTHRRAALHVMPMSMYMYVSSPSPSPICRPPARSITVASHRSPVNLEHSNPHTYPSQSHTPCNHGPAGASPHFASYSLLLAPCSSRATLASVSRYHIPHPAFRRPRMPAVLAYAPTLLAERRCMNHLRARPASTGTRWDFAPNVTPMGMDMRSTVPQTSDAGFDVDVGSPPRTRTVRGRGRVGHRGPERTYFSACGGFRAYSLCYCVLRVSRPRSSVLGEAQLQNPSPLVRWFLWLGTQLQDAFVLGLGSTRPTVTRVSHMRIWERCCAACVAVASRKQESKEQESKQGRGRCRVLAALSSSESYRVPPAFKAHHRLLCLLSLTLDTTTSYYHRTPPAYYRHAMPRHPPRAALSPPIRRYHYGLRTTDDWPLSFYHWQLATASYHLSHPISARRGRWPLLFLSLSRPIPLRVDIRFHNFGGLPFALSCCVLLDALLSASCLLPETFGFLLPSFQLFDFCPPA</sequence>
<dbReference type="AlphaFoldDB" id="A0A4Y9Y8H4"/>
<protein>
    <submittedName>
        <fullName evidence="2">Uncharacterized protein</fullName>
    </submittedName>
</protein>
<feature type="compositionally biased region" description="Polar residues" evidence="1">
    <location>
        <begin position="212"/>
        <end position="232"/>
    </location>
</feature>
<organism evidence="2 3">
    <name type="scientific">Dentipellis fragilis</name>
    <dbReference type="NCBI Taxonomy" id="205917"/>
    <lineage>
        <taxon>Eukaryota</taxon>
        <taxon>Fungi</taxon>
        <taxon>Dikarya</taxon>
        <taxon>Basidiomycota</taxon>
        <taxon>Agaricomycotina</taxon>
        <taxon>Agaricomycetes</taxon>
        <taxon>Russulales</taxon>
        <taxon>Hericiaceae</taxon>
        <taxon>Dentipellis</taxon>
    </lineage>
</organism>
<dbReference type="EMBL" id="SEOQ01000687">
    <property type="protein sequence ID" value="TFY58350.1"/>
    <property type="molecule type" value="Genomic_DNA"/>
</dbReference>
<keyword evidence="3" id="KW-1185">Reference proteome</keyword>
<gene>
    <name evidence="2" type="ORF">EVG20_g8179</name>
</gene>
<name>A0A4Y9Y8H4_9AGAM</name>
<feature type="region of interest" description="Disordered" evidence="1">
    <location>
        <begin position="465"/>
        <end position="492"/>
    </location>
</feature>
<evidence type="ECO:0000313" key="2">
    <source>
        <dbReference type="EMBL" id="TFY58350.1"/>
    </source>
</evidence>
<feature type="region of interest" description="Disordered" evidence="1">
    <location>
        <begin position="212"/>
        <end position="234"/>
    </location>
</feature>
<comment type="caution">
    <text evidence="2">The sequence shown here is derived from an EMBL/GenBank/DDBJ whole genome shotgun (WGS) entry which is preliminary data.</text>
</comment>